<dbReference type="GO" id="GO:0005524">
    <property type="term" value="F:ATP binding"/>
    <property type="evidence" value="ECO:0007669"/>
    <property type="project" value="InterPro"/>
</dbReference>
<dbReference type="Gene3D" id="3.40.50.300">
    <property type="entry name" value="P-loop containing nucleotide triphosphate hydrolases"/>
    <property type="match status" value="1"/>
</dbReference>
<dbReference type="KEGG" id="ajp:AMJAP_0016"/>
<dbReference type="PANTHER" id="PTHR43581">
    <property type="entry name" value="ATP/GTP PHOSPHATASE"/>
    <property type="match status" value="1"/>
</dbReference>
<dbReference type="PANTHER" id="PTHR43581:SF4">
    <property type="entry name" value="ATP_GTP PHOSPHATASE"/>
    <property type="match status" value="1"/>
</dbReference>
<dbReference type="Pfam" id="PF13304">
    <property type="entry name" value="AAA_21"/>
    <property type="match status" value="1"/>
</dbReference>
<reference evidence="2 3" key="1">
    <citation type="journal article" date="2008" name="Int. J. Syst. Evol. Microbiol.">
        <title>Amphritea japonica sp. nov. and Amphritea balenae sp. nov., isolated from the sediment adjacent to sperm whale carcasses off Kagoshima, Japan.</title>
        <authorList>
            <person name="Miyazaki M."/>
            <person name="Nogi Y."/>
            <person name="Fujiwara Y."/>
            <person name="Kawato M."/>
            <person name="Nagahama T."/>
            <person name="Kubokawa K."/>
            <person name="Horikoshi K."/>
        </authorList>
    </citation>
    <scope>NUCLEOTIDE SEQUENCE [LARGE SCALE GENOMIC DNA]</scope>
    <source>
        <strain evidence="2 3">ATCC BAA-1530</strain>
    </source>
</reference>
<dbReference type="InterPro" id="IPR051396">
    <property type="entry name" value="Bact_Antivir_Def_Nuclease"/>
</dbReference>
<evidence type="ECO:0000259" key="1">
    <source>
        <dbReference type="Pfam" id="PF13304"/>
    </source>
</evidence>
<dbReference type="EMBL" id="AP014545">
    <property type="protein sequence ID" value="BBB24617.1"/>
    <property type="molecule type" value="Genomic_DNA"/>
</dbReference>
<name>A0A7R6SRN0_9GAMM</name>
<dbReference type="AlphaFoldDB" id="A0A7R6SRN0"/>
<organism evidence="2 3">
    <name type="scientific">Amphritea japonica ATCC BAA-1530</name>
    <dbReference type="NCBI Taxonomy" id="1278309"/>
    <lineage>
        <taxon>Bacteria</taxon>
        <taxon>Pseudomonadati</taxon>
        <taxon>Pseudomonadota</taxon>
        <taxon>Gammaproteobacteria</taxon>
        <taxon>Oceanospirillales</taxon>
        <taxon>Oceanospirillaceae</taxon>
        <taxon>Amphritea</taxon>
    </lineage>
</organism>
<evidence type="ECO:0000313" key="2">
    <source>
        <dbReference type="EMBL" id="BBB24617.1"/>
    </source>
</evidence>
<dbReference type="GO" id="GO:0016887">
    <property type="term" value="F:ATP hydrolysis activity"/>
    <property type="evidence" value="ECO:0007669"/>
    <property type="project" value="InterPro"/>
</dbReference>
<gene>
    <name evidence="2" type="ORF">AMJAP_0016</name>
</gene>
<feature type="domain" description="ATPase AAA-type core" evidence="1">
    <location>
        <begin position="405"/>
        <end position="472"/>
    </location>
</feature>
<dbReference type="OrthoDB" id="9815944at2"/>
<keyword evidence="3" id="KW-1185">Reference proteome</keyword>
<dbReference type="InterPro" id="IPR003959">
    <property type="entry name" value="ATPase_AAA_core"/>
</dbReference>
<dbReference type="RefSeq" id="WP_026340055.1">
    <property type="nucleotide sequence ID" value="NZ_AP014545.1"/>
</dbReference>
<protein>
    <submittedName>
        <fullName evidence="2">Phage related protein</fullName>
    </submittedName>
</protein>
<accession>A0A7R6SRN0</accession>
<evidence type="ECO:0000313" key="3">
    <source>
        <dbReference type="Proteomes" id="UP000595663"/>
    </source>
</evidence>
<dbReference type="InterPro" id="IPR027417">
    <property type="entry name" value="P-loop_NTPase"/>
</dbReference>
<proteinExistence type="predicted"/>
<sequence>MKIIYTPNLPWGAEPPAISGEKDYLSLSGNNWDDFGYRTTLNARIFFDGEAIDLDFSIKMLIDDVEYTREHLNNLCKEGWNGRFPIPDQKYVSVPTDIDFYKTIHSRLSSEEMSKFLALLGDAGYLVEVKKDKSSTRLTQLDIFNTSLLRGSGSNKCFQDGWRILEHQDSSIRDFKFRLNTQSGGVCDIPFSFESDLLPYDINVLIGPNGIGKSYCLRSLVEYWLQIDKGAPDQLSELGYDPFDHRPNISRLILVSYSPFEEFSLGLKKKDKVLDTSAYRYFGFRKKLKNGRIGISRGLPKLNASESLLDAIYEDHKYQEESWWINKFDTCLKVLKKAVGFDEIYLKLDSNQNLSALKKYIKDIKGSSYLILDSSLPAIVFKQELIDCCDMQSGAYFIKNKKLCDLSSGQLLFSYIVINVIGSIRENSLVVIDEPELFLHPTLEIEFLSLLKSVLKPFKSKAILATHSLSVVREVPSNCVHIFREGKDGFDVIPPPFETFGGSVQRISAYVFGDRSVSKPFDEWLEKQMAGGKQADTLIDQLGEEINEELMMRIHRISRRLNGS</sequence>
<dbReference type="SUPFAM" id="SSF52540">
    <property type="entry name" value="P-loop containing nucleoside triphosphate hydrolases"/>
    <property type="match status" value="1"/>
</dbReference>
<dbReference type="Proteomes" id="UP000595663">
    <property type="component" value="Chromosome"/>
</dbReference>